<evidence type="ECO:0000256" key="8">
    <source>
        <dbReference type="ARBA" id="ARBA00026102"/>
    </source>
</evidence>
<protein>
    <recommendedName>
        <fullName evidence="11">m7GpppN-mRNA hydrolase NUDT17</fullName>
        <ecNumber evidence="8">3.6.1.62</ecNumber>
    </recommendedName>
    <alternativeName>
        <fullName evidence="12">Nucleoside diphosphate-linked moiety X motif 17</fullName>
    </alternativeName>
</protein>
<proteinExistence type="inferred from homology"/>
<dbReference type="GO" id="GO:0005777">
    <property type="term" value="C:peroxisome"/>
    <property type="evidence" value="ECO:0007669"/>
    <property type="project" value="TreeGrafter"/>
</dbReference>
<accession>A0A2C9JKP6</accession>
<sequence length="302" mass="33985">MSYIHHRRILVSLLTPPLGERFADFSECILCHFGYKEDHGYLNVDLKENKLILSNTGHDEREKILIKHPAFCPAKHLTSDITHSLPEEIRTRGVDVGVAIILESSDGKILLTRRAPHLSTFPGVWVPPGGHLEENESLLDAGLREVQEETGIHLEKSDFINQKSEIIGLWESVYPPMLSLGLPTRHHIVVYFHAQLKDGLTADEMEKLIKFEPAEVDACVWLNREVINAIAQSHEGPVSDSTIQPLPLVVKALTLDENQKQSVTEIPTAPFYNTHIVDLTLTERVSTGTKYALQQYLKTKIV</sequence>
<dbReference type="InterPro" id="IPR015797">
    <property type="entry name" value="NUDIX_hydrolase-like_dom_sf"/>
</dbReference>
<dbReference type="VEuPathDB" id="VectorBase:BGLAX_048300"/>
<evidence type="ECO:0000259" key="13">
    <source>
        <dbReference type="PROSITE" id="PS51462"/>
    </source>
</evidence>
<dbReference type="OrthoDB" id="447842at2759"/>
<dbReference type="GO" id="GO:0006742">
    <property type="term" value="P:NADP+ catabolic process"/>
    <property type="evidence" value="ECO:0007669"/>
    <property type="project" value="TreeGrafter"/>
</dbReference>
<dbReference type="RefSeq" id="XP_013070858.2">
    <property type="nucleotide sequence ID" value="XM_013215404.2"/>
</dbReference>
<evidence type="ECO:0000256" key="4">
    <source>
        <dbReference type="ARBA" id="ARBA00022723"/>
    </source>
</evidence>
<dbReference type="GO" id="GO:0035529">
    <property type="term" value="F:NADH pyrophosphatase activity"/>
    <property type="evidence" value="ECO:0007669"/>
    <property type="project" value="TreeGrafter"/>
</dbReference>
<keyword evidence="6" id="KW-0460">Magnesium</keyword>
<evidence type="ECO:0000313" key="15">
    <source>
        <dbReference type="Proteomes" id="UP000076420"/>
    </source>
</evidence>
<evidence type="ECO:0000256" key="12">
    <source>
        <dbReference type="ARBA" id="ARBA00093663"/>
    </source>
</evidence>
<dbReference type="InterPro" id="IPR000086">
    <property type="entry name" value="NUDIX_hydrolase_dom"/>
</dbReference>
<evidence type="ECO:0000256" key="3">
    <source>
        <dbReference type="ARBA" id="ARBA00005582"/>
    </source>
</evidence>
<dbReference type="PANTHER" id="PTHR42904">
    <property type="entry name" value="NUDIX HYDROLASE, NUDC SUBFAMILY"/>
    <property type="match status" value="1"/>
</dbReference>
<reference evidence="14" key="1">
    <citation type="submission" date="2020-05" db="UniProtKB">
        <authorList>
            <consortium name="EnsemblMetazoa"/>
        </authorList>
    </citation>
    <scope>IDENTIFICATION</scope>
    <source>
        <strain evidence="14">BB02</strain>
    </source>
</reference>
<dbReference type="InterPro" id="IPR033716">
    <property type="entry name" value="Nudt17_dom"/>
</dbReference>
<dbReference type="InterPro" id="IPR050241">
    <property type="entry name" value="NAD-cap_RNA_hydrolase_NudC"/>
</dbReference>
<dbReference type="Gene3D" id="3.90.79.10">
    <property type="entry name" value="Nucleoside Triphosphate Pyrophosphohydrolase"/>
    <property type="match status" value="1"/>
</dbReference>
<evidence type="ECO:0000256" key="2">
    <source>
        <dbReference type="ARBA" id="ARBA00001946"/>
    </source>
</evidence>
<dbReference type="VEuPathDB" id="VectorBase:BGLB003904"/>
<evidence type="ECO:0000256" key="10">
    <source>
        <dbReference type="ARBA" id="ARBA00093415"/>
    </source>
</evidence>
<comment type="catalytic activity">
    <reaction evidence="9">
        <text>a 5'-end (N(7)-methyl 5'-triphosphoguanosine)-ribonucleoside in mRNA + H2O = N(7)-methyl-GDP + a 5'-end phospho-ribonucleoside in mRNA + 2 H(+)</text>
        <dbReference type="Rhea" id="RHEA:67484"/>
        <dbReference type="Rhea" id="RHEA-COMP:15692"/>
        <dbReference type="Rhea" id="RHEA-COMP:17167"/>
        <dbReference type="ChEBI" id="CHEBI:15377"/>
        <dbReference type="ChEBI" id="CHEBI:15378"/>
        <dbReference type="ChEBI" id="CHEBI:63714"/>
        <dbReference type="ChEBI" id="CHEBI:138282"/>
        <dbReference type="ChEBI" id="CHEBI:156461"/>
        <dbReference type="EC" id="3.6.1.62"/>
    </reaction>
</comment>
<dbReference type="AlphaFoldDB" id="A0A2C9JKP6"/>
<evidence type="ECO:0000256" key="1">
    <source>
        <dbReference type="ARBA" id="ARBA00001936"/>
    </source>
</evidence>
<dbReference type="GO" id="GO:0140933">
    <property type="term" value="F:5'-(N(7)-methylguanosine 5'-triphospho)-[mRNA] hydrolase activity"/>
    <property type="evidence" value="ECO:0007669"/>
    <property type="project" value="UniProtKB-EC"/>
</dbReference>
<evidence type="ECO:0000313" key="14">
    <source>
        <dbReference type="EnsemblMetazoa" id="BGLB003904-PB"/>
    </source>
</evidence>
<comment type="function">
    <text evidence="10">Acts as a decapping enzyme capable of hydrolyzing monomethylated capped RNAs (in vitro). Hydrolyzes monomethylated capped RNA after alpha and beta phosphates to form N(7)-methyl-GDP. Shows low activity towards unmethylated capped RNA.</text>
</comment>
<dbReference type="Pfam" id="PF00293">
    <property type="entry name" value="NUDIX"/>
    <property type="match status" value="1"/>
</dbReference>
<dbReference type="EnsemblMetazoa" id="BGLB003904-RB">
    <property type="protein sequence ID" value="BGLB003904-PB"/>
    <property type="gene ID" value="BGLB003904"/>
</dbReference>
<dbReference type="Proteomes" id="UP000076420">
    <property type="component" value="Unassembled WGS sequence"/>
</dbReference>
<dbReference type="GO" id="GO:0019677">
    <property type="term" value="P:NAD+ catabolic process"/>
    <property type="evidence" value="ECO:0007669"/>
    <property type="project" value="TreeGrafter"/>
</dbReference>
<dbReference type="PANTHER" id="PTHR42904:SF1">
    <property type="entry name" value="NUCLEOSIDE DIPHOSPHATE-LINKED MOIETY X MOTIF 17"/>
    <property type="match status" value="1"/>
</dbReference>
<dbReference type="KEGG" id="bgt:106058029"/>
<comment type="similarity">
    <text evidence="3">Belongs to the Nudix hydrolase family.</text>
</comment>
<dbReference type="CDD" id="cd04694">
    <property type="entry name" value="NUDIX_Nudt17"/>
    <property type="match status" value="1"/>
</dbReference>
<evidence type="ECO:0000256" key="7">
    <source>
        <dbReference type="ARBA" id="ARBA00023211"/>
    </source>
</evidence>
<evidence type="ECO:0000256" key="6">
    <source>
        <dbReference type="ARBA" id="ARBA00022842"/>
    </source>
</evidence>
<name>A0A2C9JKP6_BIOGL</name>
<dbReference type="STRING" id="6526.A0A2C9JKP6"/>
<dbReference type="SUPFAM" id="SSF55811">
    <property type="entry name" value="Nudix"/>
    <property type="match status" value="1"/>
</dbReference>
<organism evidence="14 15">
    <name type="scientific">Biomphalaria glabrata</name>
    <name type="common">Bloodfluke planorb</name>
    <name type="synonym">Freshwater snail</name>
    <dbReference type="NCBI Taxonomy" id="6526"/>
    <lineage>
        <taxon>Eukaryota</taxon>
        <taxon>Metazoa</taxon>
        <taxon>Spiralia</taxon>
        <taxon>Lophotrochozoa</taxon>
        <taxon>Mollusca</taxon>
        <taxon>Gastropoda</taxon>
        <taxon>Heterobranchia</taxon>
        <taxon>Euthyneura</taxon>
        <taxon>Panpulmonata</taxon>
        <taxon>Hygrophila</taxon>
        <taxon>Lymnaeoidea</taxon>
        <taxon>Planorbidae</taxon>
        <taxon>Biomphalaria</taxon>
    </lineage>
</organism>
<evidence type="ECO:0000256" key="9">
    <source>
        <dbReference type="ARBA" id="ARBA00093205"/>
    </source>
</evidence>
<dbReference type="GO" id="GO:0046872">
    <property type="term" value="F:metal ion binding"/>
    <property type="evidence" value="ECO:0007669"/>
    <property type="project" value="UniProtKB-KW"/>
</dbReference>
<keyword evidence="4" id="KW-0479">Metal-binding</keyword>
<gene>
    <name evidence="14" type="primary">106058029</name>
</gene>
<keyword evidence="7" id="KW-0464">Manganese</keyword>
<evidence type="ECO:0000256" key="5">
    <source>
        <dbReference type="ARBA" id="ARBA00022801"/>
    </source>
</evidence>
<dbReference type="GO" id="GO:0005829">
    <property type="term" value="C:cytosol"/>
    <property type="evidence" value="ECO:0007669"/>
    <property type="project" value="TreeGrafter"/>
</dbReference>
<feature type="domain" description="Nudix hydrolase" evidence="13">
    <location>
        <begin position="91"/>
        <end position="244"/>
    </location>
</feature>
<dbReference type="EC" id="3.6.1.62" evidence="8"/>
<comment type="cofactor">
    <cofactor evidence="1">
        <name>Mn(2+)</name>
        <dbReference type="ChEBI" id="CHEBI:29035"/>
    </cofactor>
</comment>
<keyword evidence="5" id="KW-0378">Hydrolase</keyword>
<evidence type="ECO:0000256" key="11">
    <source>
        <dbReference type="ARBA" id="ARBA00093621"/>
    </source>
</evidence>
<dbReference type="PROSITE" id="PS51462">
    <property type="entry name" value="NUDIX"/>
    <property type="match status" value="1"/>
</dbReference>
<comment type="cofactor">
    <cofactor evidence="2">
        <name>Mg(2+)</name>
        <dbReference type="ChEBI" id="CHEBI:18420"/>
    </cofactor>
</comment>